<dbReference type="EMBL" id="JBHTLP010000007">
    <property type="protein sequence ID" value="MFD1141122.1"/>
    <property type="molecule type" value="Genomic_DNA"/>
</dbReference>
<sequence>MKSENPGFTAKQVVYVENLGIYIVLKNLNPSAAELKPYPG</sequence>
<name>A0ABW3Q2K3_9BACT</name>
<organism evidence="1 2">
    <name type="scientific">Larkinella insperata</name>
    <dbReference type="NCBI Taxonomy" id="332158"/>
    <lineage>
        <taxon>Bacteria</taxon>
        <taxon>Pseudomonadati</taxon>
        <taxon>Bacteroidota</taxon>
        <taxon>Cytophagia</taxon>
        <taxon>Cytophagales</taxon>
        <taxon>Spirosomataceae</taxon>
        <taxon>Larkinella</taxon>
    </lineage>
</organism>
<proteinExistence type="predicted"/>
<dbReference type="Proteomes" id="UP001597116">
    <property type="component" value="Unassembled WGS sequence"/>
</dbReference>
<keyword evidence="2" id="KW-1185">Reference proteome</keyword>
<comment type="caution">
    <text evidence="1">The sequence shown here is derived from an EMBL/GenBank/DDBJ whole genome shotgun (WGS) entry which is preliminary data.</text>
</comment>
<accession>A0ABW3Q2K3</accession>
<evidence type="ECO:0000313" key="2">
    <source>
        <dbReference type="Proteomes" id="UP001597116"/>
    </source>
</evidence>
<gene>
    <name evidence="1" type="ORF">ACFQ4C_08385</name>
</gene>
<protein>
    <submittedName>
        <fullName evidence="1">Uncharacterized protein</fullName>
    </submittedName>
</protein>
<dbReference type="RefSeq" id="WP_379884166.1">
    <property type="nucleotide sequence ID" value="NZ_JBHTLP010000007.1"/>
</dbReference>
<reference evidence="2" key="1">
    <citation type="journal article" date="2019" name="Int. J. Syst. Evol. Microbiol.">
        <title>The Global Catalogue of Microorganisms (GCM) 10K type strain sequencing project: providing services to taxonomists for standard genome sequencing and annotation.</title>
        <authorList>
            <consortium name="The Broad Institute Genomics Platform"/>
            <consortium name="The Broad Institute Genome Sequencing Center for Infectious Disease"/>
            <person name="Wu L."/>
            <person name="Ma J."/>
        </authorList>
    </citation>
    <scope>NUCLEOTIDE SEQUENCE [LARGE SCALE GENOMIC DNA]</scope>
    <source>
        <strain evidence="2">CCUG 55608</strain>
    </source>
</reference>
<evidence type="ECO:0000313" key="1">
    <source>
        <dbReference type="EMBL" id="MFD1141122.1"/>
    </source>
</evidence>